<name>A0A6J0TN54_9SAUR</name>
<dbReference type="InParanoid" id="A0A6J0TN54"/>
<evidence type="ECO:0000256" key="3">
    <source>
        <dbReference type="SAM" id="SignalP"/>
    </source>
</evidence>
<evidence type="ECO:0000313" key="5">
    <source>
        <dbReference type="Proteomes" id="UP001652642"/>
    </source>
</evidence>
<sequence length="578" mass="65457">MVPILHCLLLLWLGWWGSAGRAQENTTNIVEATESHTVFLPCPFQRTLTSSSLTWISPSGDYLLSVYAKYHNSKAHLGDAWSLLYDTSEDNNTLFNCTWDEVSVTKYKLSNGTDSSLPGLSSKNFWTSVLEALKLVLLYQDEHLEEHEYFDNDTDGHRKEFAQPEMDLKPFPCNASTPSNWTKGSLLWIEHDSMSEIERVLINVTIQRSSRSWLSMRSNVIFLILPSVTSNDSGTYTCQWKNHRHRFQLEVKAKSNWKLLGDQLWIIWIVALGCAVVCVSTVFCFLWLQRAARARKQQMKKKSPGGRYFYAKRKKGHISNGILMHPGNQYATDDFSYENVVQDTGPRSGRQLLQKGKILPNNVNMEDEEEYEHPDSETELKSDDDDNYENTQEEMKEGDIILNDKFLYENSTKKTEDGSYNRSSDIADQLYENNIQEAPKIPTQDPLDEDGENYENLEKEASFSPGAARLIAGLRLQLALDPHVDKQDGDSEASTGSQSYEEMNGSLSPSAIKTHLQPNTSNEEDADSYENMESPNNLISRKEGNLDPYGENGVFSSTQQNLSIPLGTDLNGDLLCSD</sequence>
<dbReference type="Gene3D" id="2.60.40.10">
    <property type="entry name" value="Immunoglobulins"/>
    <property type="match status" value="1"/>
</dbReference>
<dbReference type="KEGG" id="pvt:110078585"/>
<feature type="signal peptide" evidence="3">
    <location>
        <begin position="1"/>
        <end position="22"/>
    </location>
</feature>
<dbReference type="InterPro" id="IPR003599">
    <property type="entry name" value="Ig_sub"/>
</dbReference>
<feature type="region of interest" description="Disordered" evidence="1">
    <location>
        <begin position="483"/>
        <end position="570"/>
    </location>
</feature>
<dbReference type="RefSeq" id="XP_020648555.2">
    <property type="nucleotide sequence ID" value="XM_020792896.2"/>
</dbReference>
<feature type="compositionally biased region" description="Polar residues" evidence="1">
    <location>
        <begin position="492"/>
        <end position="521"/>
    </location>
</feature>
<dbReference type="SUPFAM" id="SSF48726">
    <property type="entry name" value="Immunoglobulin"/>
    <property type="match status" value="1"/>
</dbReference>
<dbReference type="InterPro" id="IPR042341">
    <property type="entry name" value="CD19"/>
</dbReference>
<feature type="chain" id="PRO_5047354289" evidence="3">
    <location>
        <begin position="23"/>
        <end position="578"/>
    </location>
</feature>
<dbReference type="PANTHER" id="PTHR16674">
    <property type="entry name" value="B-LYMPHOCYTE ANTIGEN CD19"/>
    <property type="match status" value="1"/>
</dbReference>
<dbReference type="InterPro" id="IPR007110">
    <property type="entry name" value="Ig-like_dom"/>
</dbReference>
<organism evidence="5 6">
    <name type="scientific">Pogona vitticeps</name>
    <name type="common">central bearded dragon</name>
    <dbReference type="NCBI Taxonomy" id="103695"/>
    <lineage>
        <taxon>Eukaryota</taxon>
        <taxon>Metazoa</taxon>
        <taxon>Chordata</taxon>
        <taxon>Craniata</taxon>
        <taxon>Vertebrata</taxon>
        <taxon>Euteleostomi</taxon>
        <taxon>Lepidosauria</taxon>
        <taxon>Squamata</taxon>
        <taxon>Bifurcata</taxon>
        <taxon>Unidentata</taxon>
        <taxon>Episquamata</taxon>
        <taxon>Toxicofera</taxon>
        <taxon>Iguania</taxon>
        <taxon>Acrodonta</taxon>
        <taxon>Agamidae</taxon>
        <taxon>Amphibolurinae</taxon>
        <taxon>Pogona</taxon>
    </lineage>
</organism>
<dbReference type="InterPro" id="IPR013783">
    <property type="entry name" value="Ig-like_fold"/>
</dbReference>
<dbReference type="Proteomes" id="UP001652642">
    <property type="component" value="Chromosome 6"/>
</dbReference>
<proteinExistence type="predicted"/>
<keyword evidence="3" id="KW-0732">Signal</keyword>
<dbReference type="InterPro" id="IPR036179">
    <property type="entry name" value="Ig-like_dom_sf"/>
</dbReference>
<dbReference type="GO" id="GO:0050853">
    <property type="term" value="P:B cell receptor signaling pathway"/>
    <property type="evidence" value="ECO:0007669"/>
    <property type="project" value="TreeGrafter"/>
</dbReference>
<dbReference type="AlphaFoldDB" id="A0A6J0TN54"/>
<evidence type="ECO:0000256" key="1">
    <source>
        <dbReference type="SAM" id="MobiDB-lite"/>
    </source>
</evidence>
<feature type="domain" description="Ig-like" evidence="4">
    <location>
        <begin position="171"/>
        <end position="239"/>
    </location>
</feature>
<gene>
    <name evidence="6" type="primary">CD19</name>
</gene>
<dbReference type="PROSITE" id="PS50835">
    <property type="entry name" value="IG_LIKE"/>
    <property type="match status" value="1"/>
</dbReference>
<feature type="region of interest" description="Disordered" evidence="1">
    <location>
        <begin position="346"/>
        <end position="397"/>
    </location>
</feature>
<dbReference type="SMART" id="SM00409">
    <property type="entry name" value="IG"/>
    <property type="match status" value="1"/>
</dbReference>
<keyword evidence="2" id="KW-0812">Transmembrane</keyword>
<dbReference type="GO" id="GO:0050864">
    <property type="term" value="P:regulation of B cell activation"/>
    <property type="evidence" value="ECO:0007669"/>
    <property type="project" value="InterPro"/>
</dbReference>
<evidence type="ECO:0000256" key="2">
    <source>
        <dbReference type="SAM" id="Phobius"/>
    </source>
</evidence>
<keyword evidence="2" id="KW-0472">Membrane</keyword>
<protein>
    <submittedName>
        <fullName evidence="6">B-lymphocyte antigen CD19 isoform X1</fullName>
    </submittedName>
</protein>
<dbReference type="GO" id="GO:0009897">
    <property type="term" value="C:external side of plasma membrane"/>
    <property type="evidence" value="ECO:0007669"/>
    <property type="project" value="TreeGrafter"/>
</dbReference>
<feature type="compositionally biased region" description="Polar residues" evidence="1">
    <location>
        <begin position="554"/>
        <end position="563"/>
    </location>
</feature>
<dbReference type="OrthoDB" id="9449216at2759"/>
<keyword evidence="5" id="KW-1185">Reference proteome</keyword>
<keyword evidence="2" id="KW-1133">Transmembrane helix</keyword>
<feature type="compositionally biased region" description="Acidic residues" evidence="1">
    <location>
        <begin position="382"/>
        <end position="392"/>
    </location>
</feature>
<reference evidence="6" key="1">
    <citation type="submission" date="2025-08" db="UniProtKB">
        <authorList>
            <consortium name="RefSeq"/>
        </authorList>
    </citation>
    <scope>IDENTIFICATION</scope>
</reference>
<dbReference type="GO" id="GO:0002322">
    <property type="term" value="P:B cell proliferation involved in immune response"/>
    <property type="evidence" value="ECO:0007669"/>
    <property type="project" value="InterPro"/>
</dbReference>
<feature type="transmembrane region" description="Helical" evidence="2">
    <location>
        <begin position="265"/>
        <end position="288"/>
    </location>
</feature>
<evidence type="ECO:0000313" key="6">
    <source>
        <dbReference type="RefSeq" id="XP_020648555.2"/>
    </source>
</evidence>
<dbReference type="PANTHER" id="PTHR16674:SF2">
    <property type="entry name" value="B-LYMPHOCYTE ANTIGEN CD19"/>
    <property type="match status" value="1"/>
</dbReference>
<dbReference type="GeneID" id="110078585"/>
<accession>A0A6J0TN54</accession>
<evidence type="ECO:0000259" key="4">
    <source>
        <dbReference type="PROSITE" id="PS50835"/>
    </source>
</evidence>
<dbReference type="CTD" id="930"/>